<reference evidence="8 9" key="1">
    <citation type="submission" date="2016-05" db="EMBL/GenBank/DDBJ databases">
        <title>Nuclear genome of Blastocystis sp. subtype 1 NandII.</title>
        <authorList>
            <person name="Gentekaki E."/>
            <person name="Curtis B."/>
            <person name="Stairs C."/>
            <person name="Eme L."/>
            <person name="Herman E."/>
            <person name="Klimes V."/>
            <person name="Arias M.C."/>
            <person name="Elias M."/>
            <person name="Hilliou F."/>
            <person name="Klute M."/>
            <person name="Malik S.-B."/>
            <person name="Pightling A."/>
            <person name="Rachubinski R."/>
            <person name="Salas D."/>
            <person name="Schlacht A."/>
            <person name="Suga H."/>
            <person name="Archibald J."/>
            <person name="Ball S.G."/>
            <person name="Clark G."/>
            <person name="Dacks J."/>
            <person name="Van Der Giezen M."/>
            <person name="Tsaousis A."/>
            <person name="Roger A."/>
        </authorList>
    </citation>
    <scope>NUCLEOTIDE SEQUENCE [LARGE SCALE GENOMIC DNA]</scope>
    <source>
        <strain evidence="9">ATCC 50177 / NandII</strain>
    </source>
</reference>
<comment type="subcellular location">
    <subcellularLocation>
        <location evidence="1">Cell membrane</location>
        <topology evidence="1">Multi-pass membrane protein</topology>
    </subcellularLocation>
</comment>
<keyword evidence="4 6" id="KW-1133">Transmembrane helix</keyword>
<proteinExistence type="predicted"/>
<dbReference type="Pfam" id="PF02687">
    <property type="entry name" value="FtsX"/>
    <property type="match status" value="2"/>
</dbReference>
<feature type="transmembrane region" description="Helical" evidence="6">
    <location>
        <begin position="908"/>
        <end position="934"/>
    </location>
</feature>
<keyword evidence="9" id="KW-1185">Reference proteome</keyword>
<evidence type="ECO:0000256" key="6">
    <source>
        <dbReference type="SAM" id="Phobius"/>
    </source>
</evidence>
<name>A0A196SNW4_BLAHN</name>
<feature type="domain" description="ABC3 transporter permease C-terminal" evidence="7">
    <location>
        <begin position="399"/>
        <end position="509"/>
    </location>
</feature>
<evidence type="ECO:0000259" key="7">
    <source>
        <dbReference type="Pfam" id="PF02687"/>
    </source>
</evidence>
<keyword evidence="5 6" id="KW-0472">Membrane</keyword>
<evidence type="ECO:0000256" key="3">
    <source>
        <dbReference type="ARBA" id="ARBA00022692"/>
    </source>
</evidence>
<sequence length="1038" mass="115463">MGETGYEQKKKAVVRSSTSLLDILYIATIQAKQHPLIFWMSFLCCFLSVLSIMAVNTVVDYMPLIFLIEAEKAQGDIDFRIVAQNTSNPFLNYTAVTQLLSQPSLLQSKESDAILHELKTAPRQEYTGWLYRVDSGACTSTPVESVFCQSHPHASQCSATVCSEDGFFTRVFVIDDALERAANWGRGSSVTGEEGSPLSPDTVVLSQNIADALHVTTGDVVIMQLKLEPSFTRLLRPSDCSEGCDETRLEVWRQTVTRSVLRRRVRVSSSAHHKLPQGLSNFLFVDTSVDSSFLDDLLGGIRPANTTLADPPVLPSLESYSSFLHHYAHYIGANLPDKQKAAFYANGNYDRLKEELSTVLEAINYQLGFPLVTTQAPLLSELSARGNVNMYLSLITDLLLLLLLYLSANLLSNLTRIMIHNRMGDYRAMQQMGSRKGVLVTMILFQILLYAVFSTLLGVLLCYVLGVAFTRVMSRTLHLSISMSFSVKTLGLALLLGLLIPLLAAVPSIHGMLHQITTHHTSSTQVVEYTIQTSKHEHLLPPFVILISLLMSACGLAIYYFLPLGFISNNMTVVFYVFMLILLLFVVGLVMLLLPLLSPVATLVQRLLALFVSPGVASYSKSTLHNTRQRVFRTQLSLLFGYTLILFIDTIANSQSAILLTNLKYYYGSVIQLTPADRHLSTTESLIAQMKADTVLSSLSFAWISQPLRSATDTRPSLTTPGRVVGRDLELLAVDPEVFDTLFRVWVKEGERGEEGRRSAGLSHTLQEMDALYEAKNQTYAIVPTNIHDAFFTSIRSSTLALHFDDEYHALHPFTSLRWFPLYPFSPPLTYLSSYSSYALTSAKQFQQFGELMVDRIYVKTPYQDSTIRVEETNQYVHHLTSRYKNVIVGSIIPEYKTLKWSMDALSYLFLVITVIATLITAFSVVSNLSIFITNHTTEINILRAIGFTTRQITVAYLIITTSIVLAPLALGIAAGIIISYLISKQECMIVDIPTGFAVNPISLIVSIAICIAGQIVTTLFTLKRVFRRAIAESLKGE</sequence>
<feature type="transmembrane region" description="Helical" evidence="6">
    <location>
        <begin position="1002"/>
        <end position="1023"/>
    </location>
</feature>
<gene>
    <name evidence="8" type="ORF">AV274_0362</name>
</gene>
<protein>
    <submittedName>
        <fullName evidence="8">ABC-type antimicrobial peptide transport system, permease component</fullName>
    </submittedName>
</protein>
<keyword evidence="2" id="KW-1003">Cell membrane</keyword>
<dbReference type="PANTHER" id="PTHR32522">
    <property type="match status" value="1"/>
</dbReference>
<dbReference type="Proteomes" id="UP000078348">
    <property type="component" value="Unassembled WGS sequence"/>
</dbReference>
<feature type="transmembrane region" description="Helical" evidence="6">
    <location>
        <begin position="631"/>
        <end position="648"/>
    </location>
</feature>
<feature type="transmembrane region" description="Helical" evidence="6">
    <location>
        <begin position="490"/>
        <end position="513"/>
    </location>
</feature>
<dbReference type="PANTHER" id="PTHR32522:SF5">
    <property type="entry name" value="ABC3 TRANSPORTER PERMEASE PROTEIN DOMAIN-CONTAINING PROTEIN"/>
    <property type="match status" value="1"/>
</dbReference>
<evidence type="ECO:0000256" key="2">
    <source>
        <dbReference type="ARBA" id="ARBA00022475"/>
    </source>
</evidence>
<evidence type="ECO:0000313" key="8">
    <source>
        <dbReference type="EMBL" id="OAO17906.1"/>
    </source>
</evidence>
<dbReference type="OrthoDB" id="2126250at2759"/>
<feature type="transmembrane region" description="Helical" evidence="6">
    <location>
        <begin position="543"/>
        <end position="562"/>
    </location>
</feature>
<feature type="domain" description="ABC3 transporter permease C-terminal" evidence="7">
    <location>
        <begin position="912"/>
        <end position="1029"/>
    </location>
</feature>
<feature type="transmembrane region" description="Helical" evidence="6">
    <location>
        <begin position="388"/>
        <end position="408"/>
    </location>
</feature>
<comment type="caution">
    <text evidence="8">The sequence shown here is derived from an EMBL/GenBank/DDBJ whole genome shotgun (WGS) entry which is preliminary data.</text>
</comment>
<feature type="transmembrane region" description="Helical" evidence="6">
    <location>
        <begin position="443"/>
        <end position="469"/>
    </location>
</feature>
<feature type="transmembrane region" description="Helical" evidence="6">
    <location>
        <begin position="37"/>
        <end position="59"/>
    </location>
</feature>
<dbReference type="GO" id="GO:0005886">
    <property type="term" value="C:plasma membrane"/>
    <property type="evidence" value="ECO:0007669"/>
    <property type="project" value="UniProtKB-SubCell"/>
</dbReference>
<dbReference type="AlphaFoldDB" id="A0A196SNW4"/>
<evidence type="ECO:0000313" key="9">
    <source>
        <dbReference type="Proteomes" id="UP000078348"/>
    </source>
</evidence>
<accession>A0A196SNW4</accession>
<keyword evidence="3 6" id="KW-0812">Transmembrane</keyword>
<dbReference type="EMBL" id="LXWW01000013">
    <property type="protein sequence ID" value="OAO17906.1"/>
    <property type="molecule type" value="Genomic_DNA"/>
</dbReference>
<evidence type="ECO:0000256" key="5">
    <source>
        <dbReference type="ARBA" id="ARBA00023136"/>
    </source>
</evidence>
<organism evidence="8 9">
    <name type="scientific">Blastocystis sp. subtype 1 (strain ATCC 50177 / NandII)</name>
    <dbReference type="NCBI Taxonomy" id="478820"/>
    <lineage>
        <taxon>Eukaryota</taxon>
        <taxon>Sar</taxon>
        <taxon>Stramenopiles</taxon>
        <taxon>Bigyra</taxon>
        <taxon>Opalozoa</taxon>
        <taxon>Opalinata</taxon>
        <taxon>Blastocystidae</taxon>
        <taxon>Blastocystis</taxon>
    </lineage>
</organism>
<evidence type="ECO:0000256" key="1">
    <source>
        <dbReference type="ARBA" id="ARBA00004651"/>
    </source>
</evidence>
<feature type="transmembrane region" description="Helical" evidence="6">
    <location>
        <begin position="574"/>
        <end position="597"/>
    </location>
</feature>
<dbReference type="InterPro" id="IPR003838">
    <property type="entry name" value="ABC3_permease_C"/>
</dbReference>
<feature type="transmembrane region" description="Helical" evidence="6">
    <location>
        <begin position="955"/>
        <end position="982"/>
    </location>
</feature>
<evidence type="ECO:0000256" key="4">
    <source>
        <dbReference type="ARBA" id="ARBA00022989"/>
    </source>
</evidence>